<dbReference type="InterPro" id="IPR006091">
    <property type="entry name" value="Acyl-CoA_Oxase/DH_mid-dom"/>
</dbReference>
<evidence type="ECO:0000256" key="1">
    <source>
        <dbReference type="ARBA" id="ARBA00001974"/>
    </source>
</evidence>
<name>A0A1T5KGZ7_9MICO</name>
<dbReference type="InterPro" id="IPR009075">
    <property type="entry name" value="AcylCo_DH/oxidase_C"/>
</dbReference>
<dbReference type="InterPro" id="IPR046373">
    <property type="entry name" value="Acyl-CoA_Oxase/DH_mid-dom_sf"/>
</dbReference>
<protein>
    <submittedName>
        <fullName evidence="9">Glutaryl-CoA dehydrogenase</fullName>
    </submittedName>
</protein>
<dbReference type="PROSITE" id="PS00073">
    <property type="entry name" value="ACYL_COA_DH_2"/>
    <property type="match status" value="1"/>
</dbReference>
<dbReference type="SUPFAM" id="SSF47203">
    <property type="entry name" value="Acyl-CoA dehydrogenase C-terminal domain-like"/>
    <property type="match status" value="1"/>
</dbReference>
<evidence type="ECO:0000259" key="7">
    <source>
        <dbReference type="Pfam" id="PF02770"/>
    </source>
</evidence>
<dbReference type="Proteomes" id="UP000190857">
    <property type="component" value="Unassembled WGS sequence"/>
</dbReference>
<comment type="cofactor">
    <cofactor evidence="1 5">
        <name>FAD</name>
        <dbReference type="ChEBI" id="CHEBI:57692"/>
    </cofactor>
</comment>
<dbReference type="EMBL" id="FUZP01000002">
    <property type="protein sequence ID" value="SKC62992.1"/>
    <property type="molecule type" value="Genomic_DNA"/>
</dbReference>
<evidence type="ECO:0000313" key="10">
    <source>
        <dbReference type="Proteomes" id="UP000190857"/>
    </source>
</evidence>
<dbReference type="InterPro" id="IPR036250">
    <property type="entry name" value="AcylCo_DH-like_C"/>
</dbReference>
<evidence type="ECO:0000256" key="5">
    <source>
        <dbReference type="RuleBase" id="RU362125"/>
    </source>
</evidence>
<dbReference type="Gene3D" id="1.10.540.10">
    <property type="entry name" value="Acyl-CoA dehydrogenase/oxidase, N-terminal domain"/>
    <property type="match status" value="1"/>
</dbReference>
<evidence type="ECO:0000256" key="2">
    <source>
        <dbReference type="ARBA" id="ARBA00009347"/>
    </source>
</evidence>
<dbReference type="Gene3D" id="1.20.140.10">
    <property type="entry name" value="Butyryl-CoA Dehydrogenase, subunit A, domain 3"/>
    <property type="match status" value="1"/>
</dbReference>
<evidence type="ECO:0000259" key="8">
    <source>
        <dbReference type="Pfam" id="PF02771"/>
    </source>
</evidence>
<feature type="domain" description="Acyl-CoA oxidase/dehydrogenase middle" evidence="7">
    <location>
        <begin position="133"/>
        <end position="228"/>
    </location>
</feature>
<dbReference type="GO" id="GO:0006635">
    <property type="term" value="P:fatty acid beta-oxidation"/>
    <property type="evidence" value="ECO:0007669"/>
    <property type="project" value="InterPro"/>
</dbReference>
<evidence type="ECO:0000256" key="4">
    <source>
        <dbReference type="ARBA" id="ARBA00022827"/>
    </source>
</evidence>
<organism evidence="9 10">
    <name type="scientific">Okibacterium fritillariae</name>
    <dbReference type="NCBI Taxonomy" id="123320"/>
    <lineage>
        <taxon>Bacteria</taxon>
        <taxon>Bacillati</taxon>
        <taxon>Actinomycetota</taxon>
        <taxon>Actinomycetes</taxon>
        <taxon>Micrococcales</taxon>
        <taxon>Microbacteriaceae</taxon>
        <taxon>Okibacterium</taxon>
    </lineage>
</organism>
<dbReference type="PANTHER" id="PTHR43188">
    <property type="entry name" value="ACYL-COENZYME A OXIDASE"/>
    <property type="match status" value="1"/>
</dbReference>
<dbReference type="InterPro" id="IPR013786">
    <property type="entry name" value="AcylCoA_DH/ox_N"/>
</dbReference>
<evidence type="ECO:0000313" key="9">
    <source>
        <dbReference type="EMBL" id="SKC62992.1"/>
    </source>
</evidence>
<keyword evidence="4 5" id="KW-0274">FAD</keyword>
<dbReference type="Pfam" id="PF02770">
    <property type="entry name" value="Acyl-CoA_dh_M"/>
    <property type="match status" value="1"/>
</dbReference>
<evidence type="ECO:0000259" key="6">
    <source>
        <dbReference type="Pfam" id="PF00441"/>
    </source>
</evidence>
<comment type="similarity">
    <text evidence="2 5">Belongs to the acyl-CoA dehydrogenase family.</text>
</comment>
<dbReference type="RefSeq" id="WP_079728277.1">
    <property type="nucleotide sequence ID" value="NZ_FUZP01000002.1"/>
</dbReference>
<dbReference type="Pfam" id="PF00441">
    <property type="entry name" value="Acyl-CoA_dh_1"/>
    <property type="match status" value="1"/>
</dbReference>
<dbReference type="PANTHER" id="PTHR43188:SF1">
    <property type="entry name" value="ACYL-COA DEHYDROGENASE"/>
    <property type="match status" value="1"/>
</dbReference>
<evidence type="ECO:0000256" key="3">
    <source>
        <dbReference type="ARBA" id="ARBA00022630"/>
    </source>
</evidence>
<dbReference type="STRING" id="123320.SAMN06309945_2225"/>
<dbReference type="GO" id="GO:0050660">
    <property type="term" value="F:flavin adenine dinucleotide binding"/>
    <property type="evidence" value="ECO:0007669"/>
    <property type="project" value="InterPro"/>
</dbReference>
<accession>A0A1T5KGZ7</accession>
<feature type="domain" description="Acyl-CoA dehydrogenase/oxidase C-terminal" evidence="6">
    <location>
        <begin position="247"/>
        <end position="387"/>
    </location>
</feature>
<keyword evidence="10" id="KW-1185">Reference proteome</keyword>
<dbReference type="InterPro" id="IPR009100">
    <property type="entry name" value="AcylCoA_DH/oxidase_NM_dom_sf"/>
</dbReference>
<dbReference type="InterPro" id="IPR006089">
    <property type="entry name" value="Acyl-CoA_DH_CS"/>
</dbReference>
<dbReference type="GO" id="GO:0003995">
    <property type="term" value="F:acyl-CoA dehydrogenase activity"/>
    <property type="evidence" value="ECO:0007669"/>
    <property type="project" value="InterPro"/>
</dbReference>
<dbReference type="Pfam" id="PF02771">
    <property type="entry name" value="Acyl-CoA_dh_N"/>
    <property type="match status" value="1"/>
</dbReference>
<feature type="domain" description="Acyl-CoA dehydrogenase/oxidase N-terminal" evidence="8">
    <location>
        <begin position="18"/>
        <end position="129"/>
    </location>
</feature>
<proteinExistence type="inferred from homology"/>
<gene>
    <name evidence="9" type="ORF">SAMN06309945_2225</name>
</gene>
<dbReference type="InterPro" id="IPR037069">
    <property type="entry name" value="AcylCoA_DH/ox_N_sf"/>
</dbReference>
<sequence length="394" mass="42855">MPFDTLASDFYDFASTLTDDEREALGRLREHLEREVKPVVNEAWEKAEFPHDILPGLFATDAARYSWPETAPFANSAVFRGMLALELSRVDASVATFLGVQDGLTMGSIGVCGSDEQRAEWLPKLASGEIIGAFGLTEPLSGSDSAQGLRTTATRDADTGDWLLNGQKRWIGNATFSDITIIWAKDAETGKVLGFIVPTDTPGYTATKIAGKISLRAVQNADITLENVRVPERLRLQNANSFRDTAAVLRLTRAGVAWSSVGVAIGAYEAAVRYSKERIQFGKPIAAHQLIQDLLSKCLGNITASLAMCVRVSEMHDAGTQRDEHSALAKAYCTARMRETVAWAREIFGGNGIVLDYDVARFFADAEALYSYEGTREMNALIVGRAITGEAAFV</sequence>
<dbReference type="OrthoDB" id="2769798at2"/>
<keyword evidence="5" id="KW-0560">Oxidoreductase</keyword>
<reference evidence="9 10" key="1">
    <citation type="submission" date="2017-02" db="EMBL/GenBank/DDBJ databases">
        <authorList>
            <person name="Peterson S.W."/>
        </authorList>
    </citation>
    <scope>NUCLEOTIDE SEQUENCE [LARGE SCALE GENOMIC DNA]</scope>
    <source>
        <strain evidence="9 10">VKM Ac-2059</strain>
    </source>
</reference>
<dbReference type="InterPro" id="IPR045008">
    <property type="entry name" value="ACX4-like"/>
</dbReference>
<dbReference type="AlphaFoldDB" id="A0A1T5KGZ7"/>
<dbReference type="SUPFAM" id="SSF56645">
    <property type="entry name" value="Acyl-CoA dehydrogenase NM domain-like"/>
    <property type="match status" value="1"/>
</dbReference>
<keyword evidence="3 5" id="KW-0285">Flavoprotein</keyword>
<dbReference type="Gene3D" id="2.40.110.10">
    <property type="entry name" value="Butyryl-CoA Dehydrogenase, subunit A, domain 2"/>
    <property type="match status" value="1"/>
</dbReference>